<organism evidence="1 2">
    <name type="scientific">Chromobacterium indicum</name>
    <dbReference type="NCBI Taxonomy" id="3110228"/>
    <lineage>
        <taxon>Bacteria</taxon>
        <taxon>Pseudomonadati</taxon>
        <taxon>Pseudomonadota</taxon>
        <taxon>Betaproteobacteria</taxon>
        <taxon>Neisseriales</taxon>
        <taxon>Chromobacteriaceae</taxon>
        <taxon>Chromobacterium</taxon>
    </lineage>
</organism>
<sequence length="128" mass="13851">MYTIKTDGLARVPAEIHVRTESGAERVIAIQLTGRLLAQPAWDALFQRHAGEDENEAASLSDVYRQNARLYAETFTAWEGVCGPDGQPVPLSLAALEAALLSIDGPQVNAALQRAVHELRFGGAVRKN</sequence>
<name>A0ABV0CET4_9NEIS</name>
<keyword evidence="2" id="KW-1185">Reference proteome</keyword>
<comment type="caution">
    <text evidence="1">The sequence shown here is derived from an EMBL/GenBank/DDBJ whole genome shotgun (WGS) entry which is preliminary data.</text>
</comment>
<evidence type="ECO:0008006" key="3">
    <source>
        <dbReference type="Google" id="ProtNLM"/>
    </source>
</evidence>
<dbReference type="RefSeq" id="WP_346787604.1">
    <property type="nucleotide sequence ID" value="NZ_JAYFSJ010000002.1"/>
</dbReference>
<accession>A0ABV0CET4</accession>
<evidence type="ECO:0000313" key="2">
    <source>
        <dbReference type="Proteomes" id="UP001405405"/>
    </source>
</evidence>
<gene>
    <name evidence="1" type="ORF">VA599_02775</name>
</gene>
<reference evidence="1 2" key="1">
    <citation type="submission" date="2023-12" db="EMBL/GenBank/DDBJ databases">
        <title>Chromobacterium sp. strain TRC.1.1.SA producing antimicrobial pigment.</title>
        <authorList>
            <person name="Verma N."/>
            <person name="Choksket S."/>
            <person name="Pinnaka A.K."/>
            <person name="Korpole S."/>
        </authorList>
    </citation>
    <scope>NUCLEOTIDE SEQUENCE [LARGE SCALE GENOMIC DNA]</scope>
    <source>
        <strain evidence="1 2">TRC1.1.SA</strain>
    </source>
</reference>
<evidence type="ECO:0000313" key="1">
    <source>
        <dbReference type="EMBL" id="MEN7429652.1"/>
    </source>
</evidence>
<dbReference type="Proteomes" id="UP001405405">
    <property type="component" value="Unassembled WGS sequence"/>
</dbReference>
<dbReference type="EMBL" id="JAYFSJ010000002">
    <property type="protein sequence ID" value="MEN7429652.1"/>
    <property type="molecule type" value="Genomic_DNA"/>
</dbReference>
<proteinExistence type="predicted"/>
<protein>
    <recommendedName>
        <fullName evidence="3">Phage tail protein</fullName>
    </recommendedName>
</protein>